<name>A0A831PK31_9BACT</name>
<proteinExistence type="inferred from homology"/>
<keyword evidence="8" id="KW-0378">Hydrolase</keyword>
<dbReference type="AlphaFoldDB" id="A0A831PK31"/>
<evidence type="ECO:0000256" key="10">
    <source>
        <dbReference type="PROSITE-ProRule" id="PRU10072"/>
    </source>
</evidence>
<gene>
    <name evidence="12" type="ORF">ENN90_05885</name>
</gene>
<dbReference type="GO" id="GO:0097510">
    <property type="term" value="P:base-excision repair, AP site formation via deaminated base removal"/>
    <property type="evidence" value="ECO:0007669"/>
    <property type="project" value="TreeGrafter"/>
</dbReference>
<evidence type="ECO:0000256" key="9">
    <source>
        <dbReference type="ARBA" id="ARBA00023204"/>
    </source>
</evidence>
<evidence type="ECO:0000256" key="2">
    <source>
        <dbReference type="ARBA" id="ARBA00002631"/>
    </source>
</evidence>
<dbReference type="PROSITE" id="PS00130">
    <property type="entry name" value="U_DNA_GLYCOSYLASE"/>
    <property type="match status" value="1"/>
</dbReference>
<evidence type="ECO:0000256" key="5">
    <source>
        <dbReference type="ARBA" id="ARBA00018429"/>
    </source>
</evidence>
<evidence type="ECO:0000256" key="1">
    <source>
        <dbReference type="ARBA" id="ARBA00001400"/>
    </source>
</evidence>
<evidence type="ECO:0000256" key="6">
    <source>
        <dbReference type="ARBA" id="ARBA00022490"/>
    </source>
</evidence>
<dbReference type="Pfam" id="PF03167">
    <property type="entry name" value="UDG"/>
    <property type="match status" value="1"/>
</dbReference>
<protein>
    <recommendedName>
        <fullName evidence="5">Uracil-DNA glycosylase</fullName>
        <ecNumber evidence="4">3.2.2.27</ecNumber>
    </recommendedName>
</protein>
<keyword evidence="7" id="KW-0227">DNA damage</keyword>
<dbReference type="Gene3D" id="3.40.470.10">
    <property type="entry name" value="Uracil-DNA glycosylase-like domain"/>
    <property type="match status" value="1"/>
</dbReference>
<feature type="domain" description="Uracil-DNA glycosylase-like" evidence="11">
    <location>
        <begin position="51"/>
        <end position="222"/>
    </location>
</feature>
<dbReference type="SUPFAM" id="SSF52141">
    <property type="entry name" value="Uracil-DNA glycosylase-like"/>
    <property type="match status" value="1"/>
</dbReference>
<comment type="catalytic activity">
    <reaction evidence="1">
        <text>Hydrolyzes single-stranded DNA or mismatched double-stranded DNA and polynucleotides, releasing free uracil.</text>
        <dbReference type="EC" id="3.2.2.27"/>
    </reaction>
</comment>
<dbReference type="CDD" id="cd10027">
    <property type="entry name" value="UDG-F1-like"/>
    <property type="match status" value="1"/>
</dbReference>
<reference evidence="12" key="1">
    <citation type="journal article" date="2020" name="mSystems">
        <title>Genome- and Community-Level Interaction Insights into Carbon Utilization and Element Cycling Functions of Hydrothermarchaeota in Hydrothermal Sediment.</title>
        <authorList>
            <person name="Zhou Z."/>
            <person name="Liu Y."/>
            <person name="Xu W."/>
            <person name="Pan J."/>
            <person name="Luo Z.H."/>
            <person name="Li M."/>
        </authorList>
    </citation>
    <scope>NUCLEOTIDE SEQUENCE [LARGE SCALE GENOMIC DNA]</scope>
    <source>
        <strain evidence="12">SpSt-1217</strain>
    </source>
</reference>
<dbReference type="PANTHER" id="PTHR11264:SF8">
    <property type="entry name" value="URACIL-DNA GLYCOSYLASE-LIKE DOMAIN-CONTAINING PROTEIN"/>
    <property type="match status" value="1"/>
</dbReference>
<evidence type="ECO:0000256" key="8">
    <source>
        <dbReference type="ARBA" id="ARBA00022801"/>
    </source>
</evidence>
<dbReference type="SMART" id="SM00987">
    <property type="entry name" value="UreE_C"/>
    <property type="match status" value="1"/>
</dbReference>
<evidence type="ECO:0000313" key="12">
    <source>
        <dbReference type="EMBL" id="HDR51140.1"/>
    </source>
</evidence>
<evidence type="ECO:0000259" key="11">
    <source>
        <dbReference type="SMART" id="SM00986"/>
    </source>
</evidence>
<keyword evidence="6" id="KW-0963">Cytoplasm</keyword>
<evidence type="ECO:0000256" key="3">
    <source>
        <dbReference type="ARBA" id="ARBA00008184"/>
    </source>
</evidence>
<comment type="caution">
    <text evidence="12">The sequence shown here is derived from an EMBL/GenBank/DDBJ whole genome shotgun (WGS) entry which is preliminary data.</text>
</comment>
<dbReference type="EC" id="3.2.2.27" evidence="4"/>
<accession>A0A831PK31</accession>
<dbReference type="InterPro" id="IPR018085">
    <property type="entry name" value="Ura-DNA_Glyclase_AS"/>
</dbReference>
<keyword evidence="9" id="KW-0234">DNA repair</keyword>
<dbReference type="Proteomes" id="UP000886047">
    <property type="component" value="Unassembled WGS sequence"/>
</dbReference>
<dbReference type="PANTHER" id="PTHR11264">
    <property type="entry name" value="URACIL-DNA GLYCOSYLASE"/>
    <property type="match status" value="1"/>
</dbReference>
<dbReference type="GO" id="GO:0004844">
    <property type="term" value="F:uracil DNA N-glycosylase activity"/>
    <property type="evidence" value="ECO:0007669"/>
    <property type="project" value="UniProtKB-EC"/>
</dbReference>
<dbReference type="InterPro" id="IPR036895">
    <property type="entry name" value="Uracil-DNA_glycosylase-like_sf"/>
</dbReference>
<dbReference type="InterPro" id="IPR005122">
    <property type="entry name" value="Uracil-DNA_glycosylase-like"/>
</dbReference>
<comment type="function">
    <text evidence="2">Excises uracil residues from the DNA which can arise as a result of misincorporation of dUMP residues by DNA polymerase or due to deamination of cytosine.</text>
</comment>
<dbReference type="SMART" id="SM00986">
    <property type="entry name" value="UDG"/>
    <property type="match status" value="1"/>
</dbReference>
<dbReference type="InterPro" id="IPR002043">
    <property type="entry name" value="UDG_fam1"/>
</dbReference>
<feature type="active site" description="Proton acceptor" evidence="10">
    <location>
        <position position="66"/>
    </location>
</feature>
<evidence type="ECO:0000256" key="7">
    <source>
        <dbReference type="ARBA" id="ARBA00022763"/>
    </source>
</evidence>
<dbReference type="EMBL" id="DSDK01000326">
    <property type="protein sequence ID" value="HDR51140.1"/>
    <property type="molecule type" value="Genomic_DNA"/>
</dbReference>
<comment type="similarity">
    <text evidence="3">Belongs to the uracil-DNA glycosylase (UDG) superfamily. UNG family.</text>
</comment>
<evidence type="ECO:0000256" key="4">
    <source>
        <dbReference type="ARBA" id="ARBA00012030"/>
    </source>
</evidence>
<sequence length="254" mass="29108">MKNSLFLKEQNIHSDWFSFLTNENRSLIFNIETEVKKTGFTPPEDKVLRFLSFPLSSAKIVIIGQDPYPQPGVATGRAFEVGALKSWNQPFKNISLKNILRALYKAYTGEVIKFSQLKEKLDNEFPVLPPIKIFVHWEKQGVLLLNTSFTCEPGKPGSHQKLWVEFTQKLLPFIQENAPEATWFLWGNHAREATINLGLQKSIVTMHPMMCHEAPDRESDFLYGKINCFEPFIGEIDWTGFNLKDGVKSSPLLF</sequence>
<organism evidence="12">
    <name type="scientific">Mariniphaga anaerophila</name>
    <dbReference type="NCBI Taxonomy" id="1484053"/>
    <lineage>
        <taxon>Bacteria</taxon>
        <taxon>Pseudomonadati</taxon>
        <taxon>Bacteroidota</taxon>
        <taxon>Bacteroidia</taxon>
        <taxon>Marinilabiliales</taxon>
        <taxon>Prolixibacteraceae</taxon>
        <taxon>Mariniphaga</taxon>
    </lineage>
</organism>